<comment type="caution">
    <text evidence="1">The sequence shown here is derived from an EMBL/GenBank/DDBJ whole genome shotgun (WGS) entry which is preliminary data.</text>
</comment>
<dbReference type="AlphaFoldDB" id="A0AAD6T7Z2"/>
<organism evidence="1 2">
    <name type="scientific">Mycena alexandri</name>
    <dbReference type="NCBI Taxonomy" id="1745969"/>
    <lineage>
        <taxon>Eukaryota</taxon>
        <taxon>Fungi</taxon>
        <taxon>Dikarya</taxon>
        <taxon>Basidiomycota</taxon>
        <taxon>Agaricomycotina</taxon>
        <taxon>Agaricomycetes</taxon>
        <taxon>Agaricomycetidae</taxon>
        <taxon>Agaricales</taxon>
        <taxon>Marasmiineae</taxon>
        <taxon>Mycenaceae</taxon>
        <taxon>Mycena</taxon>
    </lineage>
</organism>
<gene>
    <name evidence="1" type="ORF">C8F04DRAFT_1177811</name>
</gene>
<evidence type="ECO:0000313" key="2">
    <source>
        <dbReference type="Proteomes" id="UP001218188"/>
    </source>
</evidence>
<protein>
    <submittedName>
        <fullName evidence="1">Uncharacterized protein</fullName>
    </submittedName>
</protein>
<dbReference type="EMBL" id="JARJCM010000020">
    <property type="protein sequence ID" value="KAJ7040847.1"/>
    <property type="molecule type" value="Genomic_DNA"/>
</dbReference>
<reference evidence="1" key="1">
    <citation type="submission" date="2023-03" db="EMBL/GenBank/DDBJ databases">
        <title>Massive genome expansion in bonnet fungi (Mycena s.s.) driven by repeated elements and novel gene families across ecological guilds.</title>
        <authorList>
            <consortium name="Lawrence Berkeley National Laboratory"/>
            <person name="Harder C.B."/>
            <person name="Miyauchi S."/>
            <person name="Viragh M."/>
            <person name="Kuo A."/>
            <person name="Thoen E."/>
            <person name="Andreopoulos B."/>
            <person name="Lu D."/>
            <person name="Skrede I."/>
            <person name="Drula E."/>
            <person name="Henrissat B."/>
            <person name="Morin E."/>
            <person name="Kohler A."/>
            <person name="Barry K."/>
            <person name="LaButti K."/>
            <person name="Morin E."/>
            <person name="Salamov A."/>
            <person name="Lipzen A."/>
            <person name="Mereny Z."/>
            <person name="Hegedus B."/>
            <person name="Baldrian P."/>
            <person name="Stursova M."/>
            <person name="Weitz H."/>
            <person name="Taylor A."/>
            <person name="Grigoriev I.V."/>
            <person name="Nagy L.G."/>
            <person name="Martin F."/>
            <person name="Kauserud H."/>
        </authorList>
    </citation>
    <scope>NUCLEOTIDE SEQUENCE</scope>
    <source>
        <strain evidence="1">CBHHK200</strain>
    </source>
</reference>
<sequence>MDYYPPETGVNTTNNYVLPTPGPFTDFNDPASYHMCTLASSSINSPKLMLGQLTKADAWAVDPDLDITPSSILSSATSSNTHIPHYLSPSSDRSTELSLTENPLTLFDSSRFVSGMAVLDVLREAGITEDEETAAKYIKAEELWRSLRNHSSAVVIVERLGLDPKRTASSVKFKGGLKLTLEHLVHDLGWSVRTFTRKSRAYSNSRRLATYSWSRLVPVVGSPEYLQYSLWQGLVAMFGAGGFADQPSAPRGDALADTLERHAAALTQNQLFNSLTKLATRLQPPNVV</sequence>
<accession>A0AAD6T7Z2</accession>
<proteinExistence type="predicted"/>
<evidence type="ECO:0000313" key="1">
    <source>
        <dbReference type="EMBL" id="KAJ7040847.1"/>
    </source>
</evidence>
<dbReference type="Proteomes" id="UP001218188">
    <property type="component" value="Unassembled WGS sequence"/>
</dbReference>
<keyword evidence="2" id="KW-1185">Reference proteome</keyword>
<name>A0AAD6T7Z2_9AGAR</name>